<dbReference type="InterPro" id="IPR036431">
    <property type="entry name" value="ARID_dom_sf"/>
</dbReference>
<dbReference type="PANTHER" id="PTHR15348:SF0">
    <property type="entry name" value="PROTEIN DEAD RINGER"/>
    <property type="match status" value="1"/>
</dbReference>
<evidence type="ECO:0000313" key="7">
    <source>
        <dbReference type="Proteomes" id="UP000593564"/>
    </source>
</evidence>
<dbReference type="GO" id="GO:0006357">
    <property type="term" value="P:regulation of transcription by RNA polymerase II"/>
    <property type="evidence" value="ECO:0007669"/>
    <property type="project" value="InterPro"/>
</dbReference>
<dbReference type="InterPro" id="IPR001606">
    <property type="entry name" value="ARID_dom"/>
</dbReference>
<keyword evidence="2" id="KW-0238">DNA-binding</keyword>
<keyword evidence="4" id="KW-0539">Nucleus</keyword>
<protein>
    <recommendedName>
        <fullName evidence="5">ARID domain-containing protein</fullName>
    </recommendedName>
</protein>
<organism evidence="6 7">
    <name type="scientific">Camellia sinensis</name>
    <name type="common">Tea plant</name>
    <name type="synonym">Thea sinensis</name>
    <dbReference type="NCBI Taxonomy" id="4442"/>
    <lineage>
        <taxon>Eukaryota</taxon>
        <taxon>Viridiplantae</taxon>
        <taxon>Streptophyta</taxon>
        <taxon>Embryophyta</taxon>
        <taxon>Tracheophyta</taxon>
        <taxon>Spermatophyta</taxon>
        <taxon>Magnoliopsida</taxon>
        <taxon>eudicotyledons</taxon>
        <taxon>Gunneridae</taxon>
        <taxon>Pentapetalae</taxon>
        <taxon>asterids</taxon>
        <taxon>Ericales</taxon>
        <taxon>Theaceae</taxon>
        <taxon>Camellia</taxon>
    </lineage>
</organism>
<dbReference type="AlphaFoldDB" id="A0A7J7HXH9"/>
<evidence type="ECO:0000313" key="6">
    <source>
        <dbReference type="EMBL" id="KAF5956826.1"/>
    </source>
</evidence>
<accession>A0A7J7HXH9</accession>
<keyword evidence="7" id="KW-1185">Reference proteome</keyword>
<dbReference type="Proteomes" id="UP000593564">
    <property type="component" value="Unassembled WGS sequence"/>
</dbReference>
<evidence type="ECO:0000256" key="3">
    <source>
        <dbReference type="ARBA" id="ARBA00023163"/>
    </source>
</evidence>
<dbReference type="GO" id="GO:0005634">
    <property type="term" value="C:nucleus"/>
    <property type="evidence" value="ECO:0007669"/>
    <property type="project" value="TreeGrafter"/>
</dbReference>
<comment type="caution">
    <text evidence="6">The sequence shown here is derived from an EMBL/GenBank/DDBJ whole genome shotgun (WGS) entry which is preliminary data.</text>
</comment>
<reference evidence="7" key="1">
    <citation type="journal article" date="2020" name="Nat. Commun.">
        <title>Genome assembly of wild tea tree DASZ reveals pedigree and selection history of tea varieties.</title>
        <authorList>
            <person name="Zhang W."/>
            <person name="Zhang Y."/>
            <person name="Qiu H."/>
            <person name="Guo Y."/>
            <person name="Wan H."/>
            <person name="Zhang X."/>
            <person name="Scossa F."/>
            <person name="Alseekh S."/>
            <person name="Zhang Q."/>
            <person name="Wang P."/>
            <person name="Xu L."/>
            <person name="Schmidt M.H."/>
            <person name="Jia X."/>
            <person name="Li D."/>
            <person name="Zhu A."/>
            <person name="Guo F."/>
            <person name="Chen W."/>
            <person name="Ni D."/>
            <person name="Usadel B."/>
            <person name="Fernie A.R."/>
            <person name="Wen W."/>
        </authorList>
    </citation>
    <scope>NUCLEOTIDE SEQUENCE [LARGE SCALE GENOMIC DNA]</scope>
    <source>
        <strain evidence="7">cv. G240</strain>
    </source>
</reference>
<keyword evidence="1" id="KW-0805">Transcription regulation</keyword>
<sequence length="100" mass="11493">MGRIPSHDTGNQQYSLFVCRDLSYKTSNKSFLETNANGGDEAGTEEEQAAFMKELETFHKERCLELKPPRFYGEPLNCLKLWRAVIRLGGYEQVSQKFLV</sequence>
<dbReference type="GO" id="GO:0003677">
    <property type="term" value="F:DNA binding"/>
    <property type="evidence" value="ECO:0007669"/>
    <property type="project" value="UniProtKB-KW"/>
</dbReference>
<keyword evidence="3" id="KW-0804">Transcription</keyword>
<evidence type="ECO:0000259" key="5">
    <source>
        <dbReference type="PROSITE" id="PS51011"/>
    </source>
</evidence>
<proteinExistence type="predicted"/>
<name>A0A7J7HXH9_CAMSI</name>
<dbReference type="CDD" id="cd16100">
    <property type="entry name" value="ARID"/>
    <property type="match status" value="1"/>
</dbReference>
<dbReference type="SUPFAM" id="SSF46774">
    <property type="entry name" value="ARID-like"/>
    <property type="match status" value="1"/>
</dbReference>
<feature type="domain" description="ARID" evidence="5">
    <location>
        <begin position="45"/>
        <end position="100"/>
    </location>
</feature>
<evidence type="ECO:0000256" key="1">
    <source>
        <dbReference type="ARBA" id="ARBA00023015"/>
    </source>
</evidence>
<dbReference type="PROSITE" id="PS51011">
    <property type="entry name" value="ARID"/>
    <property type="match status" value="1"/>
</dbReference>
<evidence type="ECO:0000256" key="2">
    <source>
        <dbReference type="ARBA" id="ARBA00023125"/>
    </source>
</evidence>
<gene>
    <name evidence="6" type="ORF">HYC85_004051</name>
</gene>
<dbReference type="Gene3D" id="1.10.150.60">
    <property type="entry name" value="ARID DNA-binding domain"/>
    <property type="match status" value="1"/>
</dbReference>
<evidence type="ECO:0000256" key="4">
    <source>
        <dbReference type="ARBA" id="ARBA00023242"/>
    </source>
</evidence>
<dbReference type="PANTHER" id="PTHR15348">
    <property type="entry name" value="AT-RICH INTERACTIVE DOMAIN-CONTAINING PROTEIN ARID DOMAIN- CONTAINING PROTEIN DEAD RINGER PROTEIN B-CELL REGULATOR OF IGH TRANSCRIPTION BRIGHT"/>
    <property type="match status" value="1"/>
</dbReference>
<dbReference type="InterPro" id="IPR045147">
    <property type="entry name" value="ARI3A/B/C"/>
</dbReference>
<reference evidence="6 7" key="2">
    <citation type="submission" date="2020-07" db="EMBL/GenBank/DDBJ databases">
        <title>Genome assembly of wild tea tree DASZ reveals pedigree and selection history of tea varieties.</title>
        <authorList>
            <person name="Zhang W."/>
        </authorList>
    </citation>
    <scope>NUCLEOTIDE SEQUENCE [LARGE SCALE GENOMIC DNA]</scope>
    <source>
        <strain evidence="7">cv. G240</strain>
        <tissue evidence="6">Leaf</tissue>
    </source>
</reference>
<dbReference type="Pfam" id="PF01388">
    <property type="entry name" value="ARID"/>
    <property type="match status" value="1"/>
</dbReference>
<dbReference type="EMBL" id="JACBKZ010000002">
    <property type="protein sequence ID" value="KAF5956826.1"/>
    <property type="molecule type" value="Genomic_DNA"/>
</dbReference>